<dbReference type="Pfam" id="PF16347">
    <property type="entry name" value="SGSH_C"/>
    <property type="match status" value="1"/>
</dbReference>
<name>A0ABS7RFC8_9ACTN</name>
<evidence type="ECO:0000259" key="4">
    <source>
        <dbReference type="Pfam" id="PF16347"/>
    </source>
</evidence>
<organism evidence="5 6">
    <name type="scientific">Nocardioides jiangsuensis</name>
    <dbReference type="NCBI Taxonomy" id="2866161"/>
    <lineage>
        <taxon>Bacteria</taxon>
        <taxon>Bacillati</taxon>
        <taxon>Actinomycetota</taxon>
        <taxon>Actinomycetes</taxon>
        <taxon>Propionibacteriales</taxon>
        <taxon>Nocardioidaceae</taxon>
        <taxon>Nocardioides</taxon>
    </lineage>
</organism>
<dbReference type="EMBL" id="JAIEZQ010000001">
    <property type="protein sequence ID" value="MBY9073731.1"/>
    <property type="molecule type" value="Genomic_DNA"/>
</dbReference>
<dbReference type="PANTHER" id="PTHR43108:SF8">
    <property type="entry name" value="SD21168P"/>
    <property type="match status" value="1"/>
</dbReference>
<keyword evidence="2" id="KW-0732">Signal</keyword>
<feature type="domain" description="N-sulphoglucosamine sulphohydrolase C-terminal" evidence="4">
    <location>
        <begin position="501"/>
        <end position="554"/>
    </location>
</feature>
<reference evidence="5 6" key="1">
    <citation type="submission" date="2021-08" db="EMBL/GenBank/DDBJ databases">
        <title>Nocardioides bacterium WL0053 sp. nov., isolated from the sediment.</title>
        <authorList>
            <person name="Wang L."/>
            <person name="Zhang D."/>
            <person name="Zhang A."/>
        </authorList>
    </citation>
    <scope>NUCLEOTIDE SEQUENCE [LARGE SCALE GENOMIC DNA]</scope>
    <source>
        <strain evidence="5 6">WL0053</strain>
    </source>
</reference>
<evidence type="ECO:0000313" key="6">
    <source>
        <dbReference type="Proteomes" id="UP000754710"/>
    </source>
</evidence>
<dbReference type="RefSeq" id="WP_221023501.1">
    <property type="nucleotide sequence ID" value="NZ_JAIEZQ010000001.1"/>
</dbReference>
<dbReference type="Pfam" id="PF00884">
    <property type="entry name" value="Sulfatase"/>
    <property type="match status" value="1"/>
</dbReference>
<dbReference type="Gene3D" id="3.40.720.10">
    <property type="entry name" value="Alkaline Phosphatase, subunit A"/>
    <property type="match status" value="1"/>
</dbReference>
<feature type="domain" description="Sulfatase N-terminal" evidence="3">
    <location>
        <begin position="74"/>
        <end position="441"/>
    </location>
</feature>
<gene>
    <name evidence="5" type="ORF">K1X13_02740</name>
</gene>
<protein>
    <submittedName>
        <fullName evidence="5">Sulfatase</fullName>
    </submittedName>
</protein>
<dbReference type="PANTHER" id="PTHR43108">
    <property type="entry name" value="N-ACETYLGLUCOSAMINE-6-SULFATASE FAMILY MEMBER"/>
    <property type="match status" value="1"/>
</dbReference>
<dbReference type="InterPro" id="IPR017850">
    <property type="entry name" value="Alkaline_phosphatase_core_sf"/>
</dbReference>
<accession>A0ABS7RFC8</accession>
<keyword evidence="6" id="KW-1185">Reference proteome</keyword>
<feature type="chain" id="PRO_5046386916" evidence="2">
    <location>
        <begin position="24"/>
        <end position="572"/>
    </location>
</feature>
<evidence type="ECO:0000256" key="1">
    <source>
        <dbReference type="SAM" id="MobiDB-lite"/>
    </source>
</evidence>
<proteinExistence type="predicted"/>
<dbReference type="Proteomes" id="UP000754710">
    <property type="component" value="Unassembled WGS sequence"/>
</dbReference>
<feature type="region of interest" description="Disordered" evidence="1">
    <location>
        <begin position="37"/>
        <end position="72"/>
    </location>
</feature>
<evidence type="ECO:0000256" key="2">
    <source>
        <dbReference type="SAM" id="SignalP"/>
    </source>
</evidence>
<dbReference type="CDD" id="cd16147">
    <property type="entry name" value="G6S"/>
    <property type="match status" value="1"/>
</dbReference>
<dbReference type="InterPro" id="IPR000917">
    <property type="entry name" value="Sulfatase_N"/>
</dbReference>
<sequence length="572" mass="61909">MLTRRGRAVVAGVALTALGTAVASPGHALEPDAPVETVASATPAGPGSPAGAGTAEPAATPLPGLAEVPSDPRPNVVVVMADDMRDDEVRWMPNLQRLLGEGGVRFENSFSPHPICCPARASFVSGQYTHNHGVWSNGRNFGFGAYDDRHSLATELSEVGYNTAFLGKYLNGYGAEPPHDGSAEDSLTYVPPGWTDWRGAVGSPPGWDSEEAGGTYRYRDTTLNVNGTLRGNQGWYQTEMLGTETEDVIGQFARSPRPFFLWASYVAPHIGLPDEADDPPTLRRSDGVESRIKTPARPPRVWGLFDDLITEAPGAAGEADVSDKPYFIRSLPEATAEEREAMATLTRQRAESLYVLDEQIGRTAEALEAAGELDDTIFMFTSDNGFFIGEHRMRSGKLLPYEPSLRVPTLMSGPGIPAGQTRRDPFLTIDFAPTILDAAGARPDPAMDGVSQLEVARTGDRGWTRGVLTESGPLNAHKYPRGPGPLLDVRPGGPSPLRFSQGVRTDRYLYVEYASREQELYDLRRDPGQLENLADEPATAPVVRQLARELDRLRMCRSDGCATPLPADLQAR</sequence>
<dbReference type="SUPFAM" id="SSF53649">
    <property type="entry name" value="Alkaline phosphatase-like"/>
    <property type="match status" value="1"/>
</dbReference>
<evidence type="ECO:0000259" key="3">
    <source>
        <dbReference type="Pfam" id="PF00884"/>
    </source>
</evidence>
<evidence type="ECO:0000313" key="5">
    <source>
        <dbReference type="EMBL" id="MBY9073731.1"/>
    </source>
</evidence>
<dbReference type="InterPro" id="IPR032506">
    <property type="entry name" value="SGSH_C"/>
</dbReference>
<feature type="signal peptide" evidence="2">
    <location>
        <begin position="1"/>
        <end position="23"/>
    </location>
</feature>
<feature type="compositionally biased region" description="Low complexity" evidence="1">
    <location>
        <begin position="39"/>
        <end position="67"/>
    </location>
</feature>
<comment type="caution">
    <text evidence="5">The sequence shown here is derived from an EMBL/GenBank/DDBJ whole genome shotgun (WGS) entry which is preliminary data.</text>
</comment>